<evidence type="ECO:0000313" key="2">
    <source>
        <dbReference type="Proteomes" id="UP000663801"/>
    </source>
</evidence>
<protein>
    <submittedName>
        <fullName evidence="1">MSMEG_6728 family protein</fullName>
    </submittedName>
</protein>
<dbReference type="EMBL" id="JAERWL010000008">
    <property type="protein sequence ID" value="MBM9476479.1"/>
    <property type="molecule type" value="Genomic_DNA"/>
</dbReference>
<dbReference type="InterPro" id="IPR004260">
    <property type="entry name" value="Pyr-dimer_DNA_glycosylase"/>
</dbReference>
<dbReference type="AlphaFoldDB" id="A0A938YNI6"/>
<dbReference type="Proteomes" id="UP000663801">
    <property type="component" value="Unassembled WGS sequence"/>
</dbReference>
<dbReference type="RefSeq" id="WP_205256597.1">
    <property type="nucleotide sequence ID" value="NZ_BAAAPV010000004.1"/>
</dbReference>
<proteinExistence type="predicted"/>
<comment type="caution">
    <text evidence="1">The sequence shown here is derived from an EMBL/GenBank/DDBJ whole genome shotgun (WGS) entry which is preliminary data.</text>
</comment>
<sequence length="310" mass="32880">MQTFLPYPDFRASAEALDSPRLGKQRVETLQILRALELPEYGWRTHPAVVMWRGRTPALVVYGLVTAQVWTERGFGDSTAAQILEFAPDMAGVDQAGLAARGLLPSWVGDEALHRSHRGKLLAKDPAFYAAFADDPGLPDDLAGLEYVWPPADAGLPEVPGAVGEPLWVVRADSPTTLAAQLAGGFVGLGAETGVLVDASGRDLDGVRDLVEGGRPRRPKRPLIGLAALLALPLGDPVAVPEDGGTTLRLGTVSGPYRHVPDDPAGLIHQVPVRWAQTVPRTAIVPSGAMQDVRPVFEVLVGPSAVVTTE</sequence>
<reference evidence="1" key="1">
    <citation type="submission" date="2021-01" db="EMBL/GenBank/DDBJ databases">
        <title>KCTC 19127 draft genome.</title>
        <authorList>
            <person name="An D."/>
        </authorList>
    </citation>
    <scope>NUCLEOTIDE SEQUENCE</scope>
    <source>
        <strain evidence="1">KCTC 19127</strain>
    </source>
</reference>
<organism evidence="1 2">
    <name type="scientific">Nakamurella flavida</name>
    <dbReference type="NCBI Taxonomy" id="363630"/>
    <lineage>
        <taxon>Bacteria</taxon>
        <taxon>Bacillati</taxon>
        <taxon>Actinomycetota</taxon>
        <taxon>Actinomycetes</taxon>
        <taxon>Nakamurellales</taxon>
        <taxon>Nakamurellaceae</taxon>
        <taxon>Nakamurella</taxon>
    </lineage>
</organism>
<gene>
    <name evidence="1" type="ORF">JL107_08505</name>
</gene>
<name>A0A938YNI6_9ACTN</name>
<dbReference type="NCBIfam" id="NF038085">
    <property type="entry name" value="MSMEG_6728_fam"/>
    <property type="match status" value="1"/>
</dbReference>
<evidence type="ECO:0000313" key="1">
    <source>
        <dbReference type="EMBL" id="MBM9476479.1"/>
    </source>
</evidence>
<dbReference type="Pfam" id="PF03013">
    <property type="entry name" value="Pyr_excise"/>
    <property type="match status" value="1"/>
</dbReference>
<keyword evidence="2" id="KW-1185">Reference proteome</keyword>
<accession>A0A938YNI6</accession>